<proteinExistence type="predicted"/>
<dbReference type="EMBL" id="BARV01006026">
    <property type="protein sequence ID" value="GAI06857.1"/>
    <property type="molecule type" value="Genomic_DNA"/>
</dbReference>
<name>X1KIH3_9ZZZZ</name>
<reference evidence="1" key="1">
    <citation type="journal article" date="2014" name="Front. Microbiol.">
        <title>High frequency of phylogenetically diverse reductive dehalogenase-homologous genes in deep subseafloor sedimentary metagenomes.</title>
        <authorList>
            <person name="Kawai M."/>
            <person name="Futagami T."/>
            <person name="Toyoda A."/>
            <person name="Takaki Y."/>
            <person name="Nishi S."/>
            <person name="Hori S."/>
            <person name="Arai W."/>
            <person name="Tsubouchi T."/>
            <person name="Morono Y."/>
            <person name="Uchiyama I."/>
            <person name="Ito T."/>
            <person name="Fujiyama A."/>
            <person name="Inagaki F."/>
            <person name="Takami H."/>
        </authorList>
    </citation>
    <scope>NUCLEOTIDE SEQUENCE</scope>
    <source>
        <strain evidence="1">Expedition CK06-06</strain>
    </source>
</reference>
<organism evidence="1">
    <name type="scientific">marine sediment metagenome</name>
    <dbReference type="NCBI Taxonomy" id="412755"/>
    <lineage>
        <taxon>unclassified sequences</taxon>
        <taxon>metagenomes</taxon>
        <taxon>ecological metagenomes</taxon>
    </lineage>
</organism>
<evidence type="ECO:0000313" key="1">
    <source>
        <dbReference type="EMBL" id="GAI06857.1"/>
    </source>
</evidence>
<dbReference type="AlphaFoldDB" id="X1KIH3"/>
<protein>
    <submittedName>
        <fullName evidence="1">Uncharacterized protein</fullName>
    </submittedName>
</protein>
<comment type="caution">
    <text evidence="1">The sequence shown here is derived from an EMBL/GenBank/DDBJ whole genome shotgun (WGS) entry which is preliminary data.</text>
</comment>
<sequence length="156" mass="17984">MIYSKYISTKIETYAITPLQTVLKVTRGLVYKVEIDFPPGPSGLLKVQIYDGGHQLWPSTPGEYFITDGYCISFDDTLLKLVAPFQFDIYTWNEDEEHPHGVTIRIGMVSSELYMARFLPTFGYKELRRVIAEETALQEKEREAVIAEPFSWMTED</sequence>
<accession>X1KIH3</accession>
<gene>
    <name evidence="1" type="ORF">S06H3_12299</name>
</gene>